<accession>A0ABM1EPI1</accession>
<dbReference type="InterPro" id="IPR051963">
    <property type="entry name" value="Adhesion_GPCR_A"/>
</dbReference>
<dbReference type="SUPFAM" id="SSF52058">
    <property type="entry name" value="L domain-like"/>
    <property type="match status" value="1"/>
</dbReference>
<proteinExistence type="inferred from homology"/>
<dbReference type="PRINTS" id="PR00019">
    <property type="entry name" value="LEURICHRPT"/>
</dbReference>
<dbReference type="InterPro" id="IPR036179">
    <property type="entry name" value="Ig-like_dom_sf"/>
</dbReference>
<sequence>DLSSNVIKNIESNAFGVLKQLQKLDISKNDITEIEPGAFQGLDNLQKLDLSNNKLVTINASMFLGLENLDKLSLAGNQFSTLTDGVFTHLTSLSKIDFGTEYLTCDCHLAWMLRWEKDTGVRVDRSTSCSFPRDLRATPFKTLKRKDLHCNWPVEIPLFELVPSTSQVVFEGDSLPLRCRVSGLVGEPTRVVWVRKGREVQPDDDDDDGDGGGAGAGLRLRTQNTHDGAIIVHDLQITK</sequence>
<dbReference type="SMART" id="SM00369">
    <property type="entry name" value="LRR_TYP"/>
    <property type="match status" value="3"/>
</dbReference>
<dbReference type="SUPFAM" id="SSF48726">
    <property type="entry name" value="Immunoglobulin"/>
    <property type="match status" value="1"/>
</dbReference>
<keyword evidence="4" id="KW-0677">Repeat</keyword>
<evidence type="ECO:0000256" key="6">
    <source>
        <dbReference type="ARBA" id="ARBA00023170"/>
    </source>
</evidence>
<gene>
    <name evidence="10" type="primary">LOC106814314</name>
</gene>
<dbReference type="InterPro" id="IPR000483">
    <property type="entry name" value="Cys-rich_flank_reg_C"/>
</dbReference>
<dbReference type="InterPro" id="IPR007110">
    <property type="entry name" value="Ig-like_dom"/>
</dbReference>
<dbReference type="PROSITE" id="PS50835">
    <property type="entry name" value="IG_LIKE"/>
    <property type="match status" value="1"/>
</dbReference>
<evidence type="ECO:0000259" key="8">
    <source>
        <dbReference type="PROSITE" id="PS50835"/>
    </source>
</evidence>
<feature type="domain" description="Ig-like" evidence="8">
    <location>
        <begin position="157"/>
        <end position="199"/>
    </location>
</feature>
<evidence type="ECO:0000256" key="4">
    <source>
        <dbReference type="ARBA" id="ARBA00022737"/>
    </source>
</evidence>
<evidence type="ECO:0000256" key="1">
    <source>
        <dbReference type="ARBA" id="ARBA00007343"/>
    </source>
</evidence>
<dbReference type="GeneID" id="106814314"/>
<dbReference type="Gene3D" id="2.60.40.10">
    <property type="entry name" value="Immunoglobulins"/>
    <property type="match status" value="1"/>
</dbReference>
<dbReference type="InterPro" id="IPR013783">
    <property type="entry name" value="Ig-like_fold"/>
</dbReference>
<reference evidence="10" key="1">
    <citation type="submission" date="2025-08" db="UniProtKB">
        <authorList>
            <consortium name="RefSeq"/>
        </authorList>
    </citation>
    <scope>IDENTIFICATION</scope>
</reference>
<evidence type="ECO:0000313" key="9">
    <source>
        <dbReference type="Proteomes" id="UP000695022"/>
    </source>
</evidence>
<feature type="region of interest" description="Disordered" evidence="7">
    <location>
        <begin position="196"/>
        <end position="220"/>
    </location>
</feature>
<dbReference type="SMART" id="SM00082">
    <property type="entry name" value="LRRCT"/>
    <property type="match status" value="1"/>
</dbReference>
<keyword evidence="5" id="KW-1015">Disulfide bond</keyword>
<dbReference type="PANTHER" id="PTHR45930">
    <property type="entry name" value="G-PROTEIN COUPLED RECEPTOR 124-LIKE PROTEIN"/>
    <property type="match status" value="1"/>
</dbReference>
<name>A0ABM1EPI1_PRICU</name>
<keyword evidence="6" id="KW-0675">Receptor</keyword>
<comment type="similarity">
    <text evidence="1">Belongs to the G-protein coupled receptor 2 family. Adhesion G-protein coupled receptor (ADGR) subfamily.</text>
</comment>
<dbReference type="Proteomes" id="UP000695022">
    <property type="component" value="Unplaced"/>
</dbReference>
<dbReference type="PANTHER" id="PTHR45930:SF4">
    <property type="entry name" value="ADHESION G PROTEIN-COUPLED RECEPTOR A3"/>
    <property type="match status" value="1"/>
</dbReference>
<dbReference type="PROSITE" id="PS51450">
    <property type="entry name" value="LRR"/>
    <property type="match status" value="2"/>
</dbReference>
<evidence type="ECO:0000256" key="2">
    <source>
        <dbReference type="ARBA" id="ARBA00022614"/>
    </source>
</evidence>
<keyword evidence="2" id="KW-0433">Leucine-rich repeat</keyword>
<organism evidence="9 10">
    <name type="scientific">Priapulus caudatus</name>
    <name type="common">Priapulid worm</name>
    <dbReference type="NCBI Taxonomy" id="37621"/>
    <lineage>
        <taxon>Eukaryota</taxon>
        <taxon>Metazoa</taxon>
        <taxon>Ecdysozoa</taxon>
        <taxon>Scalidophora</taxon>
        <taxon>Priapulida</taxon>
        <taxon>Priapulimorpha</taxon>
        <taxon>Priapulimorphida</taxon>
        <taxon>Priapulidae</taxon>
        <taxon>Priapulus</taxon>
    </lineage>
</organism>
<evidence type="ECO:0000256" key="5">
    <source>
        <dbReference type="ARBA" id="ARBA00023157"/>
    </source>
</evidence>
<dbReference type="InterPro" id="IPR032675">
    <property type="entry name" value="LRR_dom_sf"/>
</dbReference>
<feature type="non-terminal residue" evidence="10">
    <location>
        <position position="1"/>
    </location>
</feature>
<evidence type="ECO:0000313" key="10">
    <source>
        <dbReference type="RefSeq" id="XP_014674102.1"/>
    </source>
</evidence>
<keyword evidence="3" id="KW-0732">Signal</keyword>
<dbReference type="InterPro" id="IPR001611">
    <property type="entry name" value="Leu-rich_rpt"/>
</dbReference>
<dbReference type="Pfam" id="PF13855">
    <property type="entry name" value="LRR_8"/>
    <property type="match status" value="1"/>
</dbReference>
<evidence type="ECO:0000256" key="3">
    <source>
        <dbReference type="ARBA" id="ARBA00022729"/>
    </source>
</evidence>
<dbReference type="RefSeq" id="XP_014674102.1">
    <property type="nucleotide sequence ID" value="XM_014818616.1"/>
</dbReference>
<protein>
    <submittedName>
        <fullName evidence="10">Adhesion G protein-coupled receptor A3-like</fullName>
    </submittedName>
</protein>
<dbReference type="Gene3D" id="3.80.10.10">
    <property type="entry name" value="Ribonuclease Inhibitor"/>
    <property type="match status" value="1"/>
</dbReference>
<dbReference type="InterPro" id="IPR003591">
    <property type="entry name" value="Leu-rich_rpt_typical-subtyp"/>
</dbReference>
<evidence type="ECO:0000256" key="7">
    <source>
        <dbReference type="SAM" id="MobiDB-lite"/>
    </source>
</evidence>
<keyword evidence="9" id="KW-1185">Reference proteome</keyword>